<dbReference type="PANTHER" id="PTHR42923:SF17">
    <property type="entry name" value="AMINE OXIDASE DOMAIN-CONTAINING PROTEIN"/>
    <property type="match status" value="1"/>
</dbReference>
<dbReference type="STRING" id="1907.SGLAU_07225"/>
<feature type="domain" description="Amine oxidase" evidence="1">
    <location>
        <begin position="12"/>
        <end position="304"/>
    </location>
</feature>
<proteinExistence type="predicted"/>
<dbReference type="PANTHER" id="PTHR42923">
    <property type="entry name" value="PROTOPORPHYRINOGEN OXIDASE"/>
    <property type="match status" value="1"/>
</dbReference>
<dbReference type="EMBL" id="CP009438">
    <property type="protein sequence ID" value="AIR97460.1"/>
    <property type="molecule type" value="Genomic_DNA"/>
</dbReference>
<evidence type="ECO:0000313" key="2">
    <source>
        <dbReference type="EMBL" id="AIR97460.1"/>
    </source>
</evidence>
<dbReference type="SUPFAM" id="SSF51905">
    <property type="entry name" value="FAD/NAD(P)-binding domain"/>
    <property type="match status" value="1"/>
</dbReference>
<sequence>MTTRVAVVGAGIAGLSAAHHLPDDAEVTVYESQDRPGGHAHTVEVDEDGRPIGVDTAFVVFNARTYPELTAFFDKLGVTALDHTGGFDFFDLDRGLDYGTAEFELDESAIAARYPADFLPLWRDAERFHREAPRDFLRGRTDLSLGDYLDRGGYSDAFRYGYVVLLATAVWSVPAELIWEMPATTVIAFFMSHDPGGLGGRSVAWKTVAGGSVEYVRRVVAGLNGTVRTGTPVTRVREEDTEVVVTTAAGEERYDYAVLAAHADQTLAMLERPTPLQADVLGRVRYSSTRAILHTDPACMPPRRERWQSWNYGLKTVDGRPRTWVAYYMNALQGFTARHDYFVTLDSPIVPRDELVLRELPFSHPVIDLGVRAMQRTIYDVNAAGGRIKLAGSYFHAPRIGVDLIGSHEAGFVSGRKAAEAVARERGDHRPPHGERH</sequence>
<dbReference type="InterPro" id="IPR002937">
    <property type="entry name" value="Amino_oxidase"/>
</dbReference>
<dbReference type="GO" id="GO:0016491">
    <property type="term" value="F:oxidoreductase activity"/>
    <property type="evidence" value="ECO:0007669"/>
    <property type="project" value="InterPro"/>
</dbReference>
<dbReference type="HOGENOM" id="CLU_028123_1_0_11"/>
<dbReference type="Pfam" id="PF01593">
    <property type="entry name" value="Amino_oxidase"/>
    <property type="match status" value="1"/>
</dbReference>
<reference evidence="3" key="1">
    <citation type="journal article" date="2015" name="J. Biotechnol.">
        <title>Complete genome sequence of the actinobacterium Streptomyces glaucescens GLA.O (DSM 40922) consisting of a linear chromosome and one linear plasmid.</title>
        <authorList>
            <person name="Ortseifen V."/>
            <person name="Winkler A."/>
            <person name="Albersmeier A."/>
            <person name="Wendler S."/>
            <person name="Puhler A."/>
            <person name="Kalinowski J."/>
            <person name="Ruckert C."/>
        </authorList>
    </citation>
    <scope>NUCLEOTIDE SEQUENCE [LARGE SCALE GENOMIC DNA]</scope>
    <source>
        <strain evidence="3">DSM 40922 / GLA O</strain>
    </source>
</reference>
<evidence type="ECO:0000313" key="3">
    <source>
        <dbReference type="Proteomes" id="UP000029482"/>
    </source>
</evidence>
<dbReference type="AlphaFoldDB" id="A0A089YV17"/>
<dbReference type="Proteomes" id="UP000029482">
    <property type="component" value="Chromosome"/>
</dbReference>
<dbReference type="Gene3D" id="3.50.50.60">
    <property type="entry name" value="FAD/NAD(P)-binding domain"/>
    <property type="match status" value="1"/>
</dbReference>
<dbReference type="InterPro" id="IPR050464">
    <property type="entry name" value="Zeta_carotene_desat/Oxidored"/>
</dbReference>
<dbReference type="OrthoDB" id="20837at2"/>
<dbReference type="RefSeq" id="WP_052413663.1">
    <property type="nucleotide sequence ID" value="NZ_CP009438.1"/>
</dbReference>
<protein>
    <submittedName>
        <fullName evidence="2">Putative amine oxidase</fullName>
    </submittedName>
</protein>
<accession>A0A089YV17</accession>
<keyword evidence="3" id="KW-1185">Reference proteome</keyword>
<dbReference type="KEGG" id="sgu:SGLAU_07225"/>
<organism evidence="2 3">
    <name type="scientific">Streptomyces glaucescens</name>
    <dbReference type="NCBI Taxonomy" id="1907"/>
    <lineage>
        <taxon>Bacteria</taxon>
        <taxon>Bacillati</taxon>
        <taxon>Actinomycetota</taxon>
        <taxon>Actinomycetes</taxon>
        <taxon>Kitasatosporales</taxon>
        <taxon>Streptomycetaceae</taxon>
        <taxon>Streptomyces</taxon>
    </lineage>
</organism>
<dbReference type="eggNOG" id="COG2907">
    <property type="taxonomic scope" value="Bacteria"/>
</dbReference>
<evidence type="ECO:0000259" key="1">
    <source>
        <dbReference type="Pfam" id="PF01593"/>
    </source>
</evidence>
<name>A0A089YV17_STRGA</name>
<gene>
    <name evidence="2" type="ORF">SGLAU_07225</name>
</gene>
<dbReference type="InterPro" id="IPR036188">
    <property type="entry name" value="FAD/NAD-bd_sf"/>
</dbReference>